<dbReference type="Proteomes" id="UP000000437">
    <property type="component" value="Chromosome 5"/>
</dbReference>
<dbReference type="RefSeq" id="XP_073808090.1">
    <property type="nucleotide sequence ID" value="XM_073951989.1"/>
</dbReference>
<name>A0AC58JNN3_DANRE</name>
<sequence length="204" mass="23054">MKCVDTYLALLSTSTGMYVCCESKSPTSYQLVATEQQKPESSSKVTVYKFHENNKTCMAFCFKIRDHSVFPVITHGDEVDFKTLTSDEIAKGKVHKSFLFKPGEGRNGPFMSLKSVNKPDKYLCVDKNERSKVTIISEDMPGFKIERLCELKAKELPKTNCQPPSSILDQTTSSREKSVEPSKCSNRKGKRMKFSLKSCISFCR</sequence>
<proteinExistence type="predicted"/>
<gene>
    <name evidence="2" type="primary">LOC101885516</name>
</gene>
<reference evidence="2" key="1">
    <citation type="submission" date="2025-08" db="UniProtKB">
        <authorList>
            <consortium name="RefSeq"/>
        </authorList>
    </citation>
    <scope>IDENTIFICATION</scope>
    <source>
        <strain evidence="2">Tuebingen</strain>
        <tissue evidence="2">Fibroblasts and whole tissue</tissue>
    </source>
</reference>
<protein>
    <submittedName>
        <fullName evidence="2">Uncharacterized protein</fullName>
    </submittedName>
</protein>
<evidence type="ECO:0000313" key="1">
    <source>
        <dbReference type="Proteomes" id="UP000000437"/>
    </source>
</evidence>
<evidence type="ECO:0000313" key="2">
    <source>
        <dbReference type="RefSeq" id="XP_073808090.1"/>
    </source>
</evidence>
<keyword evidence="1" id="KW-1185">Reference proteome</keyword>
<accession>A0AC58JNN3</accession>
<organism evidence="1 2">
    <name type="scientific">Danio rerio</name>
    <name type="common">Zebrafish</name>
    <name type="synonym">Brachydanio rerio</name>
    <dbReference type="NCBI Taxonomy" id="7955"/>
    <lineage>
        <taxon>Eukaryota</taxon>
        <taxon>Metazoa</taxon>
        <taxon>Chordata</taxon>
        <taxon>Craniata</taxon>
        <taxon>Vertebrata</taxon>
        <taxon>Euteleostomi</taxon>
        <taxon>Actinopterygii</taxon>
        <taxon>Neopterygii</taxon>
        <taxon>Teleostei</taxon>
        <taxon>Ostariophysi</taxon>
        <taxon>Cypriniformes</taxon>
        <taxon>Danionidae</taxon>
        <taxon>Danioninae</taxon>
        <taxon>Danio</taxon>
    </lineage>
</organism>